<evidence type="ECO:0000313" key="2">
    <source>
        <dbReference type="EMBL" id="WWC87951.1"/>
    </source>
</evidence>
<dbReference type="EMBL" id="CP144100">
    <property type="protein sequence ID" value="WWC87951.1"/>
    <property type="molecule type" value="Genomic_DNA"/>
</dbReference>
<dbReference type="RefSeq" id="XP_066074714.1">
    <property type="nucleotide sequence ID" value="XM_066218617.1"/>
</dbReference>
<evidence type="ECO:0000256" key="1">
    <source>
        <dbReference type="SAM" id="MobiDB-lite"/>
    </source>
</evidence>
<proteinExistence type="predicted"/>
<reference evidence="2 3" key="1">
    <citation type="submission" date="2024-01" db="EMBL/GenBank/DDBJ databases">
        <title>Comparative genomics of Cryptococcus and Kwoniella reveals pathogenesis evolution and contrasting modes of karyotype evolution via chromosome fusion or intercentromeric recombination.</title>
        <authorList>
            <person name="Coelho M.A."/>
            <person name="David-Palma M."/>
            <person name="Shea T."/>
            <person name="Bowers K."/>
            <person name="McGinley-Smith S."/>
            <person name="Mohammad A.W."/>
            <person name="Gnirke A."/>
            <person name="Yurkov A.M."/>
            <person name="Nowrousian M."/>
            <person name="Sun S."/>
            <person name="Cuomo C.A."/>
            <person name="Heitman J."/>
        </authorList>
    </citation>
    <scope>NUCLEOTIDE SEQUENCE [LARGE SCALE GENOMIC DNA]</scope>
    <source>
        <strain evidence="2 3">CBS 6074</strain>
    </source>
</reference>
<dbReference type="GeneID" id="91093522"/>
<organism evidence="2 3">
    <name type="scientific">Kwoniella dendrophila CBS 6074</name>
    <dbReference type="NCBI Taxonomy" id="1295534"/>
    <lineage>
        <taxon>Eukaryota</taxon>
        <taxon>Fungi</taxon>
        <taxon>Dikarya</taxon>
        <taxon>Basidiomycota</taxon>
        <taxon>Agaricomycotina</taxon>
        <taxon>Tremellomycetes</taxon>
        <taxon>Tremellales</taxon>
        <taxon>Cryptococcaceae</taxon>
        <taxon>Kwoniella</taxon>
    </lineage>
</organism>
<evidence type="ECO:0000313" key="3">
    <source>
        <dbReference type="Proteomes" id="UP001355207"/>
    </source>
</evidence>
<protein>
    <submittedName>
        <fullName evidence="2">Uncharacterized protein</fullName>
    </submittedName>
</protein>
<feature type="compositionally biased region" description="Low complexity" evidence="1">
    <location>
        <begin position="110"/>
        <end position="123"/>
    </location>
</feature>
<feature type="region of interest" description="Disordered" evidence="1">
    <location>
        <begin position="1"/>
        <end position="34"/>
    </location>
</feature>
<feature type="region of interest" description="Disordered" evidence="1">
    <location>
        <begin position="50"/>
        <end position="134"/>
    </location>
</feature>
<gene>
    <name evidence="2" type="ORF">L201_002851</name>
</gene>
<feature type="compositionally biased region" description="Basic residues" evidence="1">
    <location>
        <begin position="18"/>
        <end position="30"/>
    </location>
</feature>
<dbReference type="Proteomes" id="UP001355207">
    <property type="component" value="Chromosome 3"/>
</dbReference>
<accession>A0AAX4JS42</accession>
<keyword evidence="3" id="KW-1185">Reference proteome</keyword>
<name>A0AAX4JS42_9TREE</name>
<sequence>MAPLAGPSQTKTKTSNERKRKAGGNGKKGKVFVEDKKDLLSLMSSITSSKDTIAKSKVDKRKAAIDESIQTSSEDKNKKSKKSIEKEKALERAKATLIEKQKLKKERKSSSTTKSKNTSDQSTDLPKKKKVGFA</sequence>
<feature type="compositionally biased region" description="Basic and acidic residues" evidence="1">
    <location>
        <begin position="52"/>
        <end position="65"/>
    </location>
</feature>
<feature type="compositionally biased region" description="Basic and acidic residues" evidence="1">
    <location>
        <begin position="73"/>
        <end position="101"/>
    </location>
</feature>
<dbReference type="AlphaFoldDB" id="A0AAX4JS42"/>